<evidence type="ECO:0000313" key="2">
    <source>
        <dbReference type="EMBL" id="CAK9065565.1"/>
    </source>
</evidence>
<dbReference type="InterPro" id="IPR023214">
    <property type="entry name" value="HAD_sf"/>
</dbReference>
<name>A0ABP0NP66_9DINO</name>
<proteinExistence type="predicted"/>
<comment type="caution">
    <text evidence="2">The sequence shown here is derived from an EMBL/GenBank/DDBJ whole genome shotgun (WGS) entry which is preliminary data.</text>
</comment>
<dbReference type="PANTHER" id="PTHR17901:SF14">
    <property type="entry name" value="MAGNESIUM-DEPENDENT PHOSPHATASE 1"/>
    <property type="match status" value="1"/>
</dbReference>
<feature type="region of interest" description="Disordered" evidence="1">
    <location>
        <begin position="30"/>
        <end position="51"/>
    </location>
</feature>
<dbReference type="Gene3D" id="3.40.50.1000">
    <property type="entry name" value="HAD superfamily/HAD-like"/>
    <property type="match status" value="1"/>
</dbReference>
<dbReference type="EMBL" id="CAXAMN010022028">
    <property type="protein sequence ID" value="CAK9065565.1"/>
    <property type="molecule type" value="Genomic_DNA"/>
</dbReference>
<dbReference type="InterPro" id="IPR010036">
    <property type="entry name" value="MDP_1_eu_arc"/>
</dbReference>
<dbReference type="Proteomes" id="UP001642484">
    <property type="component" value="Unassembled WGS sequence"/>
</dbReference>
<dbReference type="SUPFAM" id="SSF56784">
    <property type="entry name" value="HAD-like"/>
    <property type="match status" value="1"/>
</dbReference>
<dbReference type="PANTHER" id="PTHR17901">
    <property type="entry name" value="MAGNESIUM-DEPENDENT PHOSPHATASE 1 MDP1"/>
    <property type="match status" value="1"/>
</dbReference>
<sequence length="307" mass="34143">MRESAEFSQNRWIAVMKACRSSSSLTWIRPCGPSTQRSRATRGPTSSRDTGWKECNARRRWLNPSRKLQKSSFGRSGVQARIAVASANSQEKVCAALLQHMGFLQDPGEAGGIERALLAIAPGSKTGHFQRIAKASGVDFSEMLFFDDRAMNVRAAEKLGIVAQQVSSLDGLTWAQFHAGLRAWRSQRRSSRVLAQWMKAPKGPAQRSVVVQFTFLAKTCRASVLRVFLVPCSKGKNQDDLKGPKVNDTHLGPDLGIHRQCLSCRYHNGVMFNLEVCANLAGEKSHWPPSIFGRHWIFTKSEFIANE</sequence>
<organism evidence="2 3">
    <name type="scientific">Durusdinium trenchii</name>
    <dbReference type="NCBI Taxonomy" id="1381693"/>
    <lineage>
        <taxon>Eukaryota</taxon>
        <taxon>Sar</taxon>
        <taxon>Alveolata</taxon>
        <taxon>Dinophyceae</taxon>
        <taxon>Suessiales</taxon>
        <taxon>Symbiodiniaceae</taxon>
        <taxon>Durusdinium</taxon>
    </lineage>
</organism>
<keyword evidence="3" id="KW-1185">Reference proteome</keyword>
<dbReference type="InterPro" id="IPR036412">
    <property type="entry name" value="HAD-like_sf"/>
</dbReference>
<evidence type="ECO:0000256" key="1">
    <source>
        <dbReference type="SAM" id="MobiDB-lite"/>
    </source>
</evidence>
<dbReference type="Pfam" id="PF12689">
    <property type="entry name" value="Acid_PPase"/>
    <property type="match status" value="1"/>
</dbReference>
<feature type="compositionally biased region" description="Polar residues" evidence="1">
    <location>
        <begin position="33"/>
        <end position="49"/>
    </location>
</feature>
<gene>
    <name evidence="2" type="ORF">CCMP2556_LOCUS32225</name>
</gene>
<protein>
    <submittedName>
        <fullName evidence="2">Uncharacterized protein</fullName>
    </submittedName>
</protein>
<evidence type="ECO:0000313" key="3">
    <source>
        <dbReference type="Proteomes" id="UP001642484"/>
    </source>
</evidence>
<reference evidence="2 3" key="1">
    <citation type="submission" date="2024-02" db="EMBL/GenBank/DDBJ databases">
        <authorList>
            <person name="Chen Y."/>
            <person name="Shah S."/>
            <person name="Dougan E. K."/>
            <person name="Thang M."/>
            <person name="Chan C."/>
        </authorList>
    </citation>
    <scope>NUCLEOTIDE SEQUENCE [LARGE SCALE GENOMIC DNA]</scope>
</reference>
<accession>A0ABP0NP66</accession>